<evidence type="ECO:0008006" key="4">
    <source>
        <dbReference type="Google" id="ProtNLM"/>
    </source>
</evidence>
<gene>
    <name evidence="2" type="ORF">BJ987_003733</name>
</gene>
<evidence type="ECO:0000313" key="3">
    <source>
        <dbReference type="Proteomes" id="UP001519325"/>
    </source>
</evidence>
<keyword evidence="3" id="KW-1185">Reference proteome</keyword>
<name>A0ABS4QGM5_9NOCA</name>
<organism evidence="2 3">
    <name type="scientific">Nocardia goodfellowii</name>
    <dbReference type="NCBI Taxonomy" id="882446"/>
    <lineage>
        <taxon>Bacteria</taxon>
        <taxon>Bacillati</taxon>
        <taxon>Actinomycetota</taxon>
        <taxon>Actinomycetes</taxon>
        <taxon>Mycobacteriales</taxon>
        <taxon>Nocardiaceae</taxon>
        <taxon>Nocardia</taxon>
    </lineage>
</organism>
<evidence type="ECO:0000256" key="1">
    <source>
        <dbReference type="SAM" id="SignalP"/>
    </source>
</evidence>
<dbReference type="PROSITE" id="PS51257">
    <property type="entry name" value="PROKAR_LIPOPROTEIN"/>
    <property type="match status" value="1"/>
</dbReference>
<feature type="signal peptide" evidence="1">
    <location>
        <begin position="1"/>
        <end position="28"/>
    </location>
</feature>
<sequence length="74" mass="7227">MSFRRAIATVSVVGACAMLGVGAPTALAETGPGASGSTTGSASASGLVCMFQWALWWGGSAGHPTPQYPCGPLG</sequence>
<dbReference type="Proteomes" id="UP001519325">
    <property type="component" value="Unassembled WGS sequence"/>
</dbReference>
<proteinExistence type="predicted"/>
<dbReference type="EMBL" id="JAGGMR010000001">
    <property type="protein sequence ID" value="MBP2190832.1"/>
    <property type="molecule type" value="Genomic_DNA"/>
</dbReference>
<reference evidence="2 3" key="1">
    <citation type="submission" date="2021-03" db="EMBL/GenBank/DDBJ databases">
        <title>Sequencing the genomes of 1000 actinobacteria strains.</title>
        <authorList>
            <person name="Klenk H.-P."/>
        </authorList>
    </citation>
    <scope>NUCLEOTIDE SEQUENCE [LARGE SCALE GENOMIC DNA]</scope>
    <source>
        <strain evidence="2 3">DSM 45516</strain>
    </source>
</reference>
<evidence type="ECO:0000313" key="2">
    <source>
        <dbReference type="EMBL" id="MBP2190832.1"/>
    </source>
</evidence>
<feature type="chain" id="PRO_5045913825" description="Secreted protein" evidence="1">
    <location>
        <begin position="29"/>
        <end position="74"/>
    </location>
</feature>
<protein>
    <recommendedName>
        <fullName evidence="4">Secreted protein</fullName>
    </recommendedName>
</protein>
<accession>A0ABS4QGM5</accession>
<comment type="caution">
    <text evidence="2">The sequence shown here is derived from an EMBL/GenBank/DDBJ whole genome shotgun (WGS) entry which is preliminary data.</text>
</comment>
<keyword evidence="1" id="KW-0732">Signal</keyword>